<dbReference type="PROSITE" id="PS51846">
    <property type="entry name" value="CNNM"/>
    <property type="match status" value="1"/>
</dbReference>
<keyword evidence="10 12" id="KW-0472">Membrane</keyword>
<name>A0AAW2HJP4_9NEOP</name>
<proteinExistence type="inferred from homology"/>
<gene>
    <name evidence="18" type="ORF">PYX00_007530</name>
</gene>
<evidence type="ECO:0000256" key="12">
    <source>
        <dbReference type="PROSITE-ProRule" id="PRU01193"/>
    </source>
</evidence>
<organism evidence="18">
    <name type="scientific">Menopon gallinae</name>
    <name type="common">poultry shaft louse</name>
    <dbReference type="NCBI Taxonomy" id="328185"/>
    <lineage>
        <taxon>Eukaryota</taxon>
        <taxon>Metazoa</taxon>
        <taxon>Ecdysozoa</taxon>
        <taxon>Arthropoda</taxon>
        <taxon>Hexapoda</taxon>
        <taxon>Insecta</taxon>
        <taxon>Pterygota</taxon>
        <taxon>Neoptera</taxon>
        <taxon>Paraneoptera</taxon>
        <taxon>Psocodea</taxon>
        <taxon>Troctomorpha</taxon>
        <taxon>Phthiraptera</taxon>
        <taxon>Amblycera</taxon>
        <taxon>Menoponidae</taxon>
        <taxon>Menopon</taxon>
    </lineage>
</organism>
<dbReference type="PROSITE" id="PS51371">
    <property type="entry name" value="CBS"/>
    <property type="match status" value="1"/>
</dbReference>
<keyword evidence="6" id="KW-0677">Repeat</keyword>
<dbReference type="Pfam" id="PF01595">
    <property type="entry name" value="CNNM"/>
    <property type="match status" value="1"/>
</dbReference>
<dbReference type="Gene3D" id="3.10.580.10">
    <property type="entry name" value="CBS-domain"/>
    <property type="match status" value="1"/>
</dbReference>
<evidence type="ECO:0000256" key="11">
    <source>
        <dbReference type="PROSITE-ProRule" id="PRU00703"/>
    </source>
</evidence>
<dbReference type="GO" id="GO:0006811">
    <property type="term" value="P:monoatomic ion transport"/>
    <property type="evidence" value="ECO:0007669"/>
    <property type="project" value="UniProtKB-KW"/>
</dbReference>
<dbReference type="InterPro" id="IPR000644">
    <property type="entry name" value="CBS_dom"/>
</dbReference>
<dbReference type="EMBL" id="JARGDH010000004">
    <property type="protein sequence ID" value="KAL0269963.1"/>
    <property type="molecule type" value="Genomic_DNA"/>
</dbReference>
<dbReference type="InterPro" id="IPR018490">
    <property type="entry name" value="cNMP-bd_dom_sf"/>
</dbReference>
<dbReference type="SUPFAM" id="SSF54631">
    <property type="entry name" value="CBS-domain pair"/>
    <property type="match status" value="1"/>
</dbReference>
<dbReference type="CDD" id="cd04590">
    <property type="entry name" value="CBS_pair_CorC_HlyC_assoc"/>
    <property type="match status" value="1"/>
</dbReference>
<dbReference type="EMBL" id="JARGDH010000004">
    <property type="protein sequence ID" value="KAL0269967.1"/>
    <property type="molecule type" value="Genomic_DNA"/>
</dbReference>
<dbReference type="InterPro" id="IPR002550">
    <property type="entry name" value="CNNM"/>
</dbReference>
<feature type="compositionally biased region" description="Polar residues" evidence="13">
    <location>
        <begin position="987"/>
        <end position="996"/>
    </location>
</feature>
<comment type="similarity">
    <text evidence="2">Belongs to the ACDP family.</text>
</comment>
<dbReference type="PROSITE" id="PS50042">
    <property type="entry name" value="CNMP_BINDING_3"/>
    <property type="match status" value="1"/>
</dbReference>
<keyword evidence="9 11" id="KW-0129">CBS domain</keyword>
<feature type="transmembrane region" description="Helical" evidence="14">
    <location>
        <begin position="441"/>
        <end position="463"/>
    </location>
</feature>
<dbReference type="FunFam" id="3.10.580.10:FF:000001">
    <property type="entry name" value="Putative metal transporter CNNM3 isoform 2"/>
    <property type="match status" value="1"/>
</dbReference>
<dbReference type="PANTHER" id="PTHR12064">
    <property type="entry name" value="METAL TRANSPORTER CNNM"/>
    <property type="match status" value="1"/>
</dbReference>
<dbReference type="InterPro" id="IPR014710">
    <property type="entry name" value="RmlC-like_jellyroll"/>
</dbReference>
<feature type="domain" description="CBS" evidence="16">
    <location>
        <begin position="547"/>
        <end position="608"/>
    </location>
</feature>
<keyword evidence="8" id="KW-0406">Ion transport</keyword>
<feature type="compositionally biased region" description="Basic and acidic residues" evidence="13">
    <location>
        <begin position="998"/>
        <end position="1012"/>
    </location>
</feature>
<comment type="caution">
    <text evidence="18">The sequence shown here is derived from an EMBL/GenBank/DDBJ whole genome shotgun (WGS) entry which is preliminary data.</text>
</comment>
<evidence type="ECO:0000256" key="6">
    <source>
        <dbReference type="ARBA" id="ARBA00022737"/>
    </source>
</evidence>
<feature type="compositionally biased region" description="Polar residues" evidence="13">
    <location>
        <begin position="912"/>
        <end position="926"/>
    </location>
</feature>
<evidence type="ECO:0000256" key="4">
    <source>
        <dbReference type="ARBA" id="ARBA00022475"/>
    </source>
</evidence>
<sequence>MARCACVFVLKCICFFTCFYYVKCRIEKSVPSINSVSIVSRSVRNSSTDIGVNYFIRVRGVNLNPRMRIRGTTVTGDRGEECNFVNQFRDTSAFLNARVFNDTVAIYTWSTVNNDFHEPLYLCVGTADAALNSSISAYQGKLIKWIHQGQNVFLIRDKEESAFGGSPLPKNYSGSSPGVRLRRDAFFPENDDLKIADPNVQSDTTMESLDKRKRADEEAQISINGLRIESSDYDPKYEDGVIFLLAQTKAKFRLFGEGLTSNMQIAFTTIEAEEGGICEFPSADIFKMVEGTVTNYSAVVEINVPMRTANDVPYYLCLKEVSSGNDTADDLKKKLWRHQGSEKWLQFRVYERLLPVWVTIIIIILLLFFSSLFSGLTLGLMSMDKTDLKILCTTGTDLERQYASAIMPVRSHGSLLLCSLLLGNVLVNSVLTILMDDLTSGLIAVIFSTLAIVIFGEIMPQAICSRHGLAVGAKTIYITKFVILLTFVVAYPISKILDYMLGEEIGNVYNRERLKELVKTGTDIEKDEVNIISGALELRKKTVADVMTKLEDVYMLDYEAILDFETVSEIMKSGFSRIPVYDGQRSNIVSMLFIKDLAFVDPDDNTPLKQLCDFYQNLCYFVFEDLTLDVLFRQFKDGNKGHMAFVHRVNAEGEGDPFYETIGLVTLEDVIEELIQAEIVDETDVFTDNRSKRRRVTKHAKQDFTTFCERRENQRIHISPQLTLATFQYLSTTVDAFKPDSISETILRRLIKQDVIYQIKVKNKEKGKLDPSTIIYQQGKPVDYFVLILEGRVEVTIGREEMKFESGPFTYFGCQALTQTIGVGGDSPTTAIPSSNTGSLQSVNIDTMSRHTFVPDYTVRAITEVFYIRIKRSLYLAAKRATLLEHSQKTDDHFDDEVDKLLHSLDEDDRSQGQGSQDSPVLNRNANHSDKESLQRSGSGAAESPRSFQPSSNPSSPQEPNGSVRTPLSPVLKIIQEKLIPVESNDKSPQNDNTNADFEERTNLLRANDEIS</sequence>
<evidence type="ECO:0000256" key="1">
    <source>
        <dbReference type="ARBA" id="ARBA00004651"/>
    </source>
</evidence>
<feature type="domain" description="CNNM transmembrane" evidence="17">
    <location>
        <begin position="352"/>
        <end position="528"/>
    </location>
</feature>
<feature type="transmembrane region" description="Helical" evidence="14">
    <location>
        <begin position="475"/>
        <end position="493"/>
    </location>
</feature>
<reference evidence="18" key="1">
    <citation type="journal article" date="2024" name="Gigascience">
        <title>Chromosome-level genome of the poultry shaft louse Menopon gallinae provides insight into the host-switching and adaptive evolution of parasitic lice.</title>
        <authorList>
            <person name="Xu Y."/>
            <person name="Ma L."/>
            <person name="Liu S."/>
            <person name="Liang Y."/>
            <person name="Liu Q."/>
            <person name="He Z."/>
            <person name="Tian L."/>
            <person name="Duan Y."/>
            <person name="Cai W."/>
            <person name="Li H."/>
            <person name="Song F."/>
        </authorList>
    </citation>
    <scope>NUCLEOTIDE SEQUENCE</scope>
    <source>
        <strain evidence="18">Cailab_2023a</strain>
    </source>
</reference>
<evidence type="ECO:0000256" key="3">
    <source>
        <dbReference type="ARBA" id="ARBA00022448"/>
    </source>
</evidence>
<feature type="compositionally biased region" description="Low complexity" evidence="13">
    <location>
        <begin position="944"/>
        <end position="963"/>
    </location>
</feature>
<evidence type="ECO:0000256" key="14">
    <source>
        <dbReference type="SAM" id="Phobius"/>
    </source>
</evidence>
<feature type="region of interest" description="Disordered" evidence="13">
    <location>
        <begin position="906"/>
        <end position="1012"/>
    </location>
</feature>
<protein>
    <recommendedName>
        <fullName evidence="19">Metal transporter CNNM4</fullName>
    </recommendedName>
</protein>
<dbReference type="InterPro" id="IPR045095">
    <property type="entry name" value="ACDP"/>
</dbReference>
<keyword evidence="3" id="KW-0813">Transport</keyword>
<feature type="domain" description="Cyclic nucleotide-binding" evidence="15">
    <location>
        <begin position="746"/>
        <end position="853"/>
    </location>
</feature>
<evidence type="ECO:0000256" key="8">
    <source>
        <dbReference type="ARBA" id="ARBA00023065"/>
    </source>
</evidence>
<feature type="transmembrane region" description="Helical" evidence="14">
    <location>
        <begin position="356"/>
        <end position="381"/>
    </location>
</feature>
<dbReference type="Pfam" id="PF25562">
    <property type="entry name" value="CNBH_CNNM2_C"/>
    <property type="match status" value="1"/>
</dbReference>
<dbReference type="InterPro" id="IPR044751">
    <property type="entry name" value="Ion_transp-like_CBS"/>
</dbReference>
<evidence type="ECO:0008006" key="19">
    <source>
        <dbReference type="Google" id="ProtNLM"/>
    </source>
</evidence>
<evidence type="ECO:0000259" key="15">
    <source>
        <dbReference type="PROSITE" id="PS50042"/>
    </source>
</evidence>
<dbReference type="Gene3D" id="2.60.120.10">
    <property type="entry name" value="Jelly Rolls"/>
    <property type="match status" value="1"/>
</dbReference>
<dbReference type="PANTHER" id="PTHR12064:SF94">
    <property type="entry name" value="UNEXTENDED PROTEIN"/>
    <property type="match status" value="1"/>
</dbReference>
<dbReference type="InterPro" id="IPR046342">
    <property type="entry name" value="CBS_dom_sf"/>
</dbReference>
<dbReference type="GO" id="GO:0010960">
    <property type="term" value="P:magnesium ion homeostasis"/>
    <property type="evidence" value="ECO:0007669"/>
    <property type="project" value="InterPro"/>
</dbReference>
<feature type="transmembrane region" description="Helical" evidence="14">
    <location>
        <begin position="415"/>
        <end position="435"/>
    </location>
</feature>
<evidence type="ECO:0000256" key="7">
    <source>
        <dbReference type="ARBA" id="ARBA00022989"/>
    </source>
</evidence>
<dbReference type="AlphaFoldDB" id="A0AAW2HJP4"/>
<keyword evidence="7 12" id="KW-1133">Transmembrane helix</keyword>
<evidence type="ECO:0000256" key="9">
    <source>
        <dbReference type="ARBA" id="ARBA00023122"/>
    </source>
</evidence>
<evidence type="ECO:0000259" key="17">
    <source>
        <dbReference type="PROSITE" id="PS51846"/>
    </source>
</evidence>
<evidence type="ECO:0000259" key="16">
    <source>
        <dbReference type="PROSITE" id="PS51371"/>
    </source>
</evidence>
<keyword evidence="4" id="KW-1003">Cell membrane</keyword>
<evidence type="ECO:0000256" key="10">
    <source>
        <dbReference type="ARBA" id="ARBA00023136"/>
    </source>
</evidence>
<keyword evidence="5 12" id="KW-0812">Transmembrane</keyword>
<evidence type="ECO:0000256" key="13">
    <source>
        <dbReference type="SAM" id="MobiDB-lite"/>
    </source>
</evidence>
<dbReference type="EMBL" id="JARGDH010000004">
    <property type="protein sequence ID" value="KAL0269964.1"/>
    <property type="molecule type" value="Genomic_DNA"/>
</dbReference>
<evidence type="ECO:0000313" key="18">
    <source>
        <dbReference type="EMBL" id="KAL0269967.1"/>
    </source>
</evidence>
<comment type="subcellular location">
    <subcellularLocation>
        <location evidence="1">Cell membrane</location>
        <topology evidence="1">Multi-pass membrane protein</topology>
    </subcellularLocation>
</comment>
<dbReference type="GO" id="GO:0005886">
    <property type="term" value="C:plasma membrane"/>
    <property type="evidence" value="ECO:0007669"/>
    <property type="project" value="UniProtKB-SubCell"/>
</dbReference>
<dbReference type="GO" id="GO:0022857">
    <property type="term" value="F:transmembrane transporter activity"/>
    <property type="evidence" value="ECO:0007669"/>
    <property type="project" value="TreeGrafter"/>
</dbReference>
<accession>A0AAW2HJP4</accession>
<dbReference type="SUPFAM" id="SSF51206">
    <property type="entry name" value="cAMP-binding domain-like"/>
    <property type="match status" value="1"/>
</dbReference>
<dbReference type="InterPro" id="IPR000595">
    <property type="entry name" value="cNMP-bd_dom"/>
</dbReference>
<evidence type="ECO:0000256" key="2">
    <source>
        <dbReference type="ARBA" id="ARBA00010484"/>
    </source>
</evidence>
<dbReference type="EMBL" id="JARGDH010000004">
    <property type="protein sequence ID" value="KAL0269965.1"/>
    <property type="molecule type" value="Genomic_DNA"/>
</dbReference>
<evidence type="ECO:0000256" key="5">
    <source>
        <dbReference type="ARBA" id="ARBA00022692"/>
    </source>
</evidence>